<gene>
    <name evidence="1" type="ORF">SDC9_206283</name>
</gene>
<comment type="caution">
    <text evidence="1">The sequence shown here is derived from an EMBL/GenBank/DDBJ whole genome shotgun (WGS) entry which is preliminary data.</text>
</comment>
<dbReference type="AlphaFoldDB" id="A0A645J550"/>
<dbReference type="EMBL" id="VSSQ01131440">
    <property type="protein sequence ID" value="MPN58576.1"/>
    <property type="molecule type" value="Genomic_DNA"/>
</dbReference>
<sequence>MVGDFILKVASEKDGAPKLPGFFVLGGSRARIAGKEHLPHLFLKAHAGQELIGPQAVKGFLRRVRSRQDFQLFRGERGVHGLEALGIGAGF</sequence>
<accession>A0A645J550</accession>
<evidence type="ECO:0000313" key="1">
    <source>
        <dbReference type="EMBL" id="MPN58576.1"/>
    </source>
</evidence>
<name>A0A645J550_9ZZZZ</name>
<reference evidence="1" key="1">
    <citation type="submission" date="2019-08" db="EMBL/GenBank/DDBJ databases">
        <authorList>
            <person name="Kucharzyk K."/>
            <person name="Murdoch R.W."/>
            <person name="Higgins S."/>
            <person name="Loffler F."/>
        </authorList>
    </citation>
    <scope>NUCLEOTIDE SEQUENCE</scope>
</reference>
<protein>
    <submittedName>
        <fullName evidence="1">Uncharacterized protein</fullName>
    </submittedName>
</protein>
<proteinExistence type="predicted"/>
<organism evidence="1">
    <name type="scientific">bioreactor metagenome</name>
    <dbReference type="NCBI Taxonomy" id="1076179"/>
    <lineage>
        <taxon>unclassified sequences</taxon>
        <taxon>metagenomes</taxon>
        <taxon>ecological metagenomes</taxon>
    </lineage>
</organism>